<dbReference type="Proteomes" id="UP000838412">
    <property type="component" value="Chromosome 9"/>
</dbReference>
<keyword evidence="2" id="KW-0472">Membrane</keyword>
<protein>
    <submittedName>
        <fullName evidence="3">Hypp5111 protein</fullName>
    </submittedName>
</protein>
<feature type="region of interest" description="Disordered" evidence="1">
    <location>
        <begin position="139"/>
        <end position="199"/>
    </location>
</feature>
<feature type="compositionally biased region" description="Polar residues" evidence="1">
    <location>
        <begin position="108"/>
        <end position="119"/>
    </location>
</feature>
<feature type="transmembrane region" description="Helical" evidence="2">
    <location>
        <begin position="54"/>
        <end position="71"/>
    </location>
</feature>
<reference evidence="3" key="1">
    <citation type="submission" date="2022-01" db="EMBL/GenBank/DDBJ databases">
        <authorList>
            <person name="Braso-Vives M."/>
        </authorList>
    </citation>
    <scope>NUCLEOTIDE SEQUENCE</scope>
</reference>
<organism evidence="3 4">
    <name type="scientific">Branchiostoma lanceolatum</name>
    <name type="common">Common lancelet</name>
    <name type="synonym">Amphioxus lanceolatum</name>
    <dbReference type="NCBI Taxonomy" id="7740"/>
    <lineage>
        <taxon>Eukaryota</taxon>
        <taxon>Metazoa</taxon>
        <taxon>Chordata</taxon>
        <taxon>Cephalochordata</taxon>
        <taxon>Leptocardii</taxon>
        <taxon>Amphioxiformes</taxon>
        <taxon>Branchiostomatidae</taxon>
        <taxon>Branchiostoma</taxon>
    </lineage>
</organism>
<evidence type="ECO:0000256" key="1">
    <source>
        <dbReference type="SAM" id="MobiDB-lite"/>
    </source>
</evidence>
<dbReference type="OrthoDB" id="10017109at2759"/>
<keyword evidence="2" id="KW-1133">Transmembrane helix</keyword>
<dbReference type="AlphaFoldDB" id="A0A8K0EY84"/>
<name>A0A8K0EY84_BRALA</name>
<evidence type="ECO:0000313" key="4">
    <source>
        <dbReference type="Proteomes" id="UP000838412"/>
    </source>
</evidence>
<keyword evidence="4" id="KW-1185">Reference proteome</keyword>
<evidence type="ECO:0000256" key="2">
    <source>
        <dbReference type="SAM" id="Phobius"/>
    </source>
</evidence>
<sequence length="199" mass="21630">MFPTTGNDMRATNGLSIAQRLDPDLVKTLFTAVLCLGGFIVTTIGFSTTFVTPAMYIGPLMLAVCFVLCLVKCVQWHGGIHTLDETTEYAGRTVSTDRTVPGQLVTARPTQATSTSRQPNMAAPTRAWPYPSYSRYSQGNRQEEQVPYPVPYPPMGARPSLTSPTVPANPVLPPYTPAAWAGDEPPPSYDEATKSYPEK</sequence>
<evidence type="ECO:0000313" key="3">
    <source>
        <dbReference type="EMBL" id="CAH1273387.1"/>
    </source>
</evidence>
<feature type="transmembrane region" description="Helical" evidence="2">
    <location>
        <begin position="29"/>
        <end position="48"/>
    </location>
</feature>
<dbReference type="EMBL" id="OV696694">
    <property type="protein sequence ID" value="CAH1273387.1"/>
    <property type="molecule type" value="Genomic_DNA"/>
</dbReference>
<feature type="region of interest" description="Disordered" evidence="1">
    <location>
        <begin position="107"/>
        <end position="127"/>
    </location>
</feature>
<gene>
    <name evidence="3" type="primary">Hypp5111</name>
    <name evidence="3" type="ORF">BLAG_LOCUS24748</name>
</gene>
<keyword evidence="2" id="KW-0812">Transmembrane</keyword>
<accession>A0A8K0EY84</accession>
<proteinExistence type="predicted"/>